<dbReference type="EMBL" id="CM042885">
    <property type="protein sequence ID" value="KAI4367643.1"/>
    <property type="molecule type" value="Genomic_DNA"/>
</dbReference>
<evidence type="ECO:0000313" key="2">
    <source>
        <dbReference type="Proteomes" id="UP001057402"/>
    </source>
</evidence>
<accession>A0ACB9QVF5</accession>
<name>A0ACB9QVF5_9MYRT</name>
<evidence type="ECO:0000313" key="1">
    <source>
        <dbReference type="EMBL" id="KAI4367643.1"/>
    </source>
</evidence>
<proteinExistence type="predicted"/>
<keyword evidence="2" id="KW-1185">Reference proteome</keyword>
<sequence length="84" mass="9283">MSVLFETTENEAAKLSGKPKLWSLFSLKSENRRQEEDSITKGEEVMGRSRKGAGEAIVLAPRETSADTISDSTLCLIMDRFSPC</sequence>
<reference evidence="2" key="1">
    <citation type="journal article" date="2023" name="Front. Plant Sci.">
        <title>Chromosomal-level genome assembly of Melastoma candidum provides insights into trichome evolution.</title>
        <authorList>
            <person name="Zhong Y."/>
            <person name="Wu W."/>
            <person name="Sun C."/>
            <person name="Zou P."/>
            <person name="Liu Y."/>
            <person name="Dai S."/>
            <person name="Zhou R."/>
        </authorList>
    </citation>
    <scope>NUCLEOTIDE SEQUENCE [LARGE SCALE GENOMIC DNA]</scope>
</reference>
<gene>
    <name evidence="1" type="ORF">MLD38_023355</name>
</gene>
<protein>
    <submittedName>
        <fullName evidence="1">Uncharacterized protein</fullName>
    </submittedName>
</protein>
<comment type="caution">
    <text evidence="1">The sequence shown here is derived from an EMBL/GenBank/DDBJ whole genome shotgun (WGS) entry which is preliminary data.</text>
</comment>
<dbReference type="Proteomes" id="UP001057402">
    <property type="component" value="Chromosome 6"/>
</dbReference>
<organism evidence="1 2">
    <name type="scientific">Melastoma candidum</name>
    <dbReference type="NCBI Taxonomy" id="119954"/>
    <lineage>
        <taxon>Eukaryota</taxon>
        <taxon>Viridiplantae</taxon>
        <taxon>Streptophyta</taxon>
        <taxon>Embryophyta</taxon>
        <taxon>Tracheophyta</taxon>
        <taxon>Spermatophyta</taxon>
        <taxon>Magnoliopsida</taxon>
        <taxon>eudicotyledons</taxon>
        <taxon>Gunneridae</taxon>
        <taxon>Pentapetalae</taxon>
        <taxon>rosids</taxon>
        <taxon>malvids</taxon>
        <taxon>Myrtales</taxon>
        <taxon>Melastomataceae</taxon>
        <taxon>Melastomatoideae</taxon>
        <taxon>Melastomateae</taxon>
        <taxon>Melastoma</taxon>
    </lineage>
</organism>